<evidence type="ECO:0000259" key="2">
    <source>
        <dbReference type="Pfam" id="PF00144"/>
    </source>
</evidence>
<dbReference type="EMBL" id="CAJFCJ010000012">
    <property type="protein sequence ID" value="CAD5120231.1"/>
    <property type="molecule type" value="Genomic_DNA"/>
</dbReference>
<feature type="chain" id="PRO_5029446679" evidence="1">
    <location>
        <begin position="24"/>
        <end position="568"/>
    </location>
</feature>
<organism evidence="3 4">
    <name type="scientific">Dimorphilus gyrociliatus</name>
    <dbReference type="NCBI Taxonomy" id="2664684"/>
    <lineage>
        <taxon>Eukaryota</taxon>
        <taxon>Metazoa</taxon>
        <taxon>Spiralia</taxon>
        <taxon>Lophotrochozoa</taxon>
        <taxon>Annelida</taxon>
        <taxon>Polychaeta</taxon>
        <taxon>Polychaeta incertae sedis</taxon>
        <taxon>Dinophilidae</taxon>
        <taxon>Dimorphilus</taxon>
    </lineage>
</organism>
<accession>A0A7I8VV62</accession>
<dbReference type="InterPro" id="IPR001466">
    <property type="entry name" value="Beta-lactam-related"/>
</dbReference>
<feature type="signal peptide" evidence="1">
    <location>
        <begin position="1"/>
        <end position="23"/>
    </location>
</feature>
<comment type="caution">
    <text evidence="3">The sequence shown here is derived from an EMBL/GenBank/DDBJ whole genome shotgun (WGS) entry which is preliminary data.</text>
</comment>
<protein>
    <submittedName>
        <fullName evidence="3">DgyrCDS8803</fullName>
    </submittedName>
</protein>
<feature type="domain" description="Beta-lactamase-related" evidence="2">
    <location>
        <begin position="33"/>
        <end position="362"/>
    </location>
</feature>
<evidence type="ECO:0000313" key="3">
    <source>
        <dbReference type="EMBL" id="CAD5120231.1"/>
    </source>
</evidence>
<dbReference type="PANTHER" id="PTHR46825">
    <property type="entry name" value="D-ALANYL-D-ALANINE-CARBOXYPEPTIDASE/ENDOPEPTIDASE AMPH"/>
    <property type="match status" value="1"/>
</dbReference>
<evidence type="ECO:0000313" key="4">
    <source>
        <dbReference type="Proteomes" id="UP000549394"/>
    </source>
</evidence>
<dbReference type="InterPro" id="IPR050491">
    <property type="entry name" value="AmpC-like"/>
</dbReference>
<proteinExistence type="predicted"/>
<dbReference type="Pfam" id="PF00144">
    <property type="entry name" value="Beta-lactamase"/>
    <property type="match status" value="1"/>
</dbReference>
<sequence length="568" mass="64620">METKMGRAFFGVLFFVFIIKVFATSKPFDEEKLDKIIEKVMACRKNVAFNLAIVEREHIILTKGYGISNLEKNKTMTANTQIGIASLTKAFTTLLLSDILRQSKFTWGTPIKQILKEKFSLSDWFRTEQVTLRDLAAHKVGIQPDNMARLNPRLNRKSVVKFLRFLKPIREYRNSFYYNNILYGFLSRLTEVVDGDEKTWERLMEDQIFTPLNMTNTTFGHTTNLNDSNMALPYLNYNGKLRKVDPFITKRFSSIGGSGSIMSTANDMAKWLSYLLNPSRFPGAPFNKSLTETFEESNVIKETSSSKLYRRPLSPVTYSFHEYGLGWRTGFYRGYKQILHTGTSWGYGALLTLIPDQSIGIYTGVTNPESGYHGRRAVHMYIMDQLLGKESFLNESNICSFPVPYKRPNKYKTMQSFPTAFSSSDTEGTYGNFAYGNLTIKSSNNQLILIYGDAQANITEGYWKLKTTSGSTNLKLNMAGEGEKALWPIVMRLTLKRSRASEKFQNIVVSSFDRNNPPVFIRDLKFQDAPPPPTCPCSPTSSISDSLHPFSILTLLFSGLLINYYTLI</sequence>
<dbReference type="OrthoDB" id="5946976at2759"/>
<dbReference type="AlphaFoldDB" id="A0A7I8VV62"/>
<dbReference type="SUPFAM" id="SSF56601">
    <property type="entry name" value="beta-lactamase/transpeptidase-like"/>
    <property type="match status" value="1"/>
</dbReference>
<reference evidence="3 4" key="1">
    <citation type="submission" date="2020-08" db="EMBL/GenBank/DDBJ databases">
        <authorList>
            <person name="Hejnol A."/>
        </authorList>
    </citation>
    <scope>NUCLEOTIDE SEQUENCE [LARGE SCALE GENOMIC DNA]</scope>
</reference>
<dbReference type="InterPro" id="IPR012338">
    <property type="entry name" value="Beta-lactam/transpept-like"/>
</dbReference>
<keyword evidence="4" id="KW-1185">Reference proteome</keyword>
<gene>
    <name evidence="3" type="ORF">DGYR_LOCUS8349</name>
</gene>
<name>A0A7I8VV62_9ANNE</name>
<dbReference type="Proteomes" id="UP000549394">
    <property type="component" value="Unassembled WGS sequence"/>
</dbReference>
<dbReference type="PANTHER" id="PTHR46825:SF15">
    <property type="entry name" value="BETA-LACTAMASE-RELATED DOMAIN-CONTAINING PROTEIN"/>
    <property type="match status" value="1"/>
</dbReference>
<keyword evidence="1" id="KW-0732">Signal</keyword>
<dbReference type="Gene3D" id="3.40.710.10">
    <property type="entry name" value="DD-peptidase/beta-lactamase superfamily"/>
    <property type="match status" value="1"/>
</dbReference>
<evidence type="ECO:0000256" key="1">
    <source>
        <dbReference type="SAM" id="SignalP"/>
    </source>
</evidence>